<dbReference type="RefSeq" id="WP_021296671.1">
    <property type="nucleotide sequence ID" value="NZ_AURB01000133.1"/>
</dbReference>
<sequence>MGKRHLYEIDLMRAFIMLAVLSVHTTSFFLSMSKHMANTLLMAACTFVLPHVHYAKLPTVIANADRYRSEIFLTYQFWFVAGGILACHYDNVCAFIKRHSRLVLIALCCAVPVVWAHYLFDRLILHEVESISEAVLQPIMVPYSLLVTAILWYAGIRWSVRRLEARWLSKMPYLAYLVGRKRQPSMRKSTFA</sequence>
<dbReference type="AlphaFoldDB" id="T0BZ78"/>
<gene>
    <name evidence="1" type="ORF">K1I37_05825</name>
</gene>
<dbReference type="EMBL" id="CP080467">
    <property type="protein sequence ID" value="UNO50010.1"/>
    <property type="molecule type" value="Genomic_DNA"/>
</dbReference>
<accession>T0BZ78</accession>
<name>T0BZ78_ALIAG</name>
<dbReference type="eggNOG" id="COG1835">
    <property type="taxonomic scope" value="Bacteria"/>
</dbReference>
<protein>
    <submittedName>
        <fullName evidence="1">Uncharacterized protein</fullName>
    </submittedName>
</protein>
<organism evidence="1 2">
    <name type="scientific">Alicyclobacillus acidoterrestris (strain ATCC 49025 / DSM 3922 / CIP 106132 / NCIMB 13137 / GD3B)</name>
    <dbReference type="NCBI Taxonomy" id="1356854"/>
    <lineage>
        <taxon>Bacteria</taxon>
        <taxon>Bacillati</taxon>
        <taxon>Bacillota</taxon>
        <taxon>Bacilli</taxon>
        <taxon>Bacillales</taxon>
        <taxon>Alicyclobacillaceae</taxon>
        <taxon>Alicyclobacillus</taxon>
    </lineage>
</organism>
<evidence type="ECO:0000313" key="1">
    <source>
        <dbReference type="EMBL" id="UNO50010.1"/>
    </source>
</evidence>
<accession>A0A9E6ZGH6</accession>
<dbReference type="KEGG" id="aaco:K1I37_05825"/>
<dbReference type="Proteomes" id="UP000829401">
    <property type="component" value="Chromosome"/>
</dbReference>
<keyword evidence="2" id="KW-1185">Reference proteome</keyword>
<proteinExistence type="predicted"/>
<reference evidence="2" key="1">
    <citation type="journal article" date="2022" name="G3 (Bethesda)">
        <title>Unveiling the complete genome sequence of Alicyclobacillus acidoterrestris DSM 3922T, a taint-producing strain.</title>
        <authorList>
            <person name="Leonardo I.C."/>
            <person name="Barreto Crespo M.T."/>
            <person name="Gaspar F.B."/>
        </authorList>
    </citation>
    <scope>NUCLEOTIDE SEQUENCE [LARGE SCALE GENOMIC DNA]</scope>
    <source>
        <strain evidence="2">DSM 3922</strain>
    </source>
</reference>
<dbReference type="STRING" id="1356854.N007_08035"/>
<evidence type="ECO:0000313" key="2">
    <source>
        <dbReference type="Proteomes" id="UP000829401"/>
    </source>
</evidence>